<keyword evidence="3" id="KW-0812">Transmembrane</keyword>
<organism evidence="6">
    <name type="scientific">Triticum aestivum</name>
    <name type="common">Wheat</name>
    <dbReference type="NCBI Taxonomy" id="4565"/>
    <lineage>
        <taxon>Eukaryota</taxon>
        <taxon>Viridiplantae</taxon>
        <taxon>Streptophyta</taxon>
        <taxon>Embryophyta</taxon>
        <taxon>Tracheophyta</taxon>
        <taxon>Spermatophyta</taxon>
        <taxon>Magnoliopsida</taxon>
        <taxon>Liliopsida</taxon>
        <taxon>Poales</taxon>
        <taxon>Poaceae</taxon>
        <taxon>BOP clade</taxon>
        <taxon>Pooideae</taxon>
        <taxon>Triticodae</taxon>
        <taxon>Triticeae</taxon>
        <taxon>Triticinae</taxon>
        <taxon>Triticum</taxon>
    </lineage>
</organism>
<dbReference type="HOGENOM" id="CLU_875530_0_0_1"/>
<keyword evidence="3" id="KW-1133">Transmembrane helix</keyword>
<dbReference type="PROSITE" id="PS51473">
    <property type="entry name" value="GNK2"/>
    <property type="match status" value="2"/>
</dbReference>
<dbReference type="CDD" id="cd23509">
    <property type="entry name" value="Gnk2-like"/>
    <property type="match status" value="2"/>
</dbReference>
<dbReference type="Pfam" id="PF01657">
    <property type="entry name" value="Stress-antifung"/>
    <property type="match status" value="2"/>
</dbReference>
<feature type="chain" id="PRO_5009743620" description="Gnk2-homologous domain-containing protein" evidence="4">
    <location>
        <begin position="17"/>
        <end position="318"/>
    </location>
</feature>
<feature type="transmembrane region" description="Helical" evidence="3">
    <location>
        <begin position="251"/>
        <end position="272"/>
    </location>
</feature>
<evidence type="ECO:0000256" key="1">
    <source>
        <dbReference type="ARBA" id="ARBA00022729"/>
    </source>
</evidence>
<evidence type="ECO:0000256" key="4">
    <source>
        <dbReference type="SAM" id="SignalP"/>
    </source>
</evidence>
<dbReference type="PANTHER" id="PTHR32099">
    <property type="entry name" value="CYSTEINE-RICH REPEAT SECRETORY PROTEIN"/>
    <property type="match status" value="1"/>
</dbReference>
<evidence type="ECO:0000256" key="3">
    <source>
        <dbReference type="SAM" id="Phobius"/>
    </source>
</evidence>
<evidence type="ECO:0000313" key="6">
    <source>
        <dbReference type="EMBL" id="CDM80711.1"/>
    </source>
</evidence>
<dbReference type="ExpressionAtlas" id="A0A077RPF4">
    <property type="expression patterns" value="baseline and differential"/>
</dbReference>
<keyword evidence="1 4" id="KW-0732">Signal</keyword>
<dbReference type="Gene3D" id="3.30.430.20">
    <property type="entry name" value="Gnk2 domain, C-X8-C-X2-C motif"/>
    <property type="match status" value="2"/>
</dbReference>
<gene>
    <name evidence="6" type="ORF">TRAES_3BF091400060CFD_c1</name>
</gene>
<dbReference type="InterPro" id="IPR002902">
    <property type="entry name" value="GNK2"/>
</dbReference>
<evidence type="ECO:0000256" key="2">
    <source>
        <dbReference type="ARBA" id="ARBA00022737"/>
    </source>
</evidence>
<keyword evidence="2" id="KW-0677">Repeat</keyword>
<protein>
    <recommendedName>
        <fullName evidence="5">Gnk2-homologous domain-containing protein</fullName>
    </recommendedName>
</protein>
<dbReference type="PANTHER" id="PTHR32099:SF106">
    <property type="entry name" value="GNK2-HOMOLOGOUS DOMAIN-CONTAINING PROTEIN"/>
    <property type="match status" value="1"/>
</dbReference>
<dbReference type="InterPro" id="IPR038408">
    <property type="entry name" value="GNK2_sf"/>
</dbReference>
<accession>A0A077RPF4</accession>
<feature type="domain" description="Gnk2-homologous" evidence="5">
    <location>
        <begin position="117"/>
        <end position="227"/>
    </location>
</feature>
<dbReference type="EMBL" id="HG670306">
    <property type="protein sequence ID" value="CDM80711.1"/>
    <property type="molecule type" value="Genomic_DNA"/>
</dbReference>
<proteinExistence type="predicted"/>
<sequence length="318" mass="34673">MAIILLLLLTPSLAAADVFCDNVKAIATTLSKNAASSPVHFATKTFGGGPNVVFALGLCRGNVLDGPACGDCIANWFGKALNRTRCDKARSTYGDCIVVYSAGDDILAAPSNTTGAYGDNTPLFQQWNIKNLTTGDVPLVHELLVETAEKAATTTPRLYATGVMDIDEVTTYPKVYSQAQCTPDLSADDCLACLRRLLGMVNSTMSLRIGGQMAVMRCYFRYEAYLFYDARPMLSLPLPPLPTTPTKSGSMLWVVAVVVVPLTAAAFLFFFLNKGRVQKDPKLYLILQYRSTSESNRTHNKLKITKQSLKYAERTPKI</sequence>
<evidence type="ECO:0000259" key="5">
    <source>
        <dbReference type="PROSITE" id="PS51473"/>
    </source>
</evidence>
<reference evidence="6" key="1">
    <citation type="journal article" date="2014" name="Science">
        <title>Structural and functional partitioning of bread wheat chromosome 3B.</title>
        <authorList>
            <person name="Choulet F."/>
            <person name="Alberti A."/>
            <person name="Theil S."/>
            <person name="Glover N."/>
            <person name="Barbe V."/>
            <person name="Daron J."/>
            <person name="Pingault L."/>
            <person name="Sourdille P."/>
            <person name="Couloux A."/>
            <person name="Paux E."/>
            <person name="Leroy P."/>
            <person name="Mangenot S."/>
            <person name="Guilhot N."/>
            <person name="Le Gouis J."/>
            <person name="Balfourier F."/>
            <person name="Alaux M."/>
            <person name="Jamilloux V."/>
            <person name="Poulain J."/>
            <person name="Durand C."/>
            <person name="Bellec A."/>
            <person name="Gaspin C."/>
            <person name="Safar J."/>
            <person name="Dolezel J."/>
            <person name="Rogers J."/>
            <person name="Vandepoele K."/>
            <person name="Aury J.M."/>
            <person name="Mayer K."/>
            <person name="Berges H."/>
            <person name="Quesneville H."/>
            <person name="Wincker P."/>
            <person name="Feuillet C."/>
        </authorList>
    </citation>
    <scope>NUCLEOTIDE SEQUENCE</scope>
</reference>
<feature type="signal peptide" evidence="4">
    <location>
        <begin position="1"/>
        <end position="16"/>
    </location>
</feature>
<keyword evidence="3" id="KW-0472">Membrane</keyword>
<feature type="domain" description="Gnk2-homologous" evidence="5">
    <location>
        <begin position="1"/>
        <end position="105"/>
    </location>
</feature>
<name>A0A077RPF4_WHEAT</name>
<dbReference type="AlphaFoldDB" id="A0A077RPF4"/>